<dbReference type="Pfam" id="PF00873">
    <property type="entry name" value="ACR_tran"/>
    <property type="match status" value="1"/>
</dbReference>
<organism evidence="2 3">
    <name type="scientific">Poseidonibacter parvus</name>
    <dbReference type="NCBI Taxonomy" id="1850254"/>
    <lineage>
        <taxon>Bacteria</taxon>
        <taxon>Pseudomonadati</taxon>
        <taxon>Campylobacterota</taxon>
        <taxon>Epsilonproteobacteria</taxon>
        <taxon>Campylobacterales</taxon>
        <taxon>Arcobacteraceae</taxon>
        <taxon>Poseidonibacter</taxon>
    </lineage>
</organism>
<feature type="transmembrane region" description="Helical" evidence="1">
    <location>
        <begin position="381"/>
        <end position="405"/>
    </location>
</feature>
<dbReference type="Gene3D" id="3.30.70.1430">
    <property type="entry name" value="Multidrug efflux transporter AcrB pore domain"/>
    <property type="match status" value="2"/>
</dbReference>
<gene>
    <name evidence="2" type="ORF">LPB137_00890</name>
</gene>
<evidence type="ECO:0000313" key="3">
    <source>
        <dbReference type="Proteomes" id="UP000186074"/>
    </source>
</evidence>
<dbReference type="Gene3D" id="1.20.1640.10">
    <property type="entry name" value="Multidrug efflux transporter AcrB transmembrane domain"/>
    <property type="match status" value="2"/>
</dbReference>
<dbReference type="GO" id="GO:0005886">
    <property type="term" value="C:plasma membrane"/>
    <property type="evidence" value="ECO:0007669"/>
    <property type="project" value="TreeGrafter"/>
</dbReference>
<dbReference type="AlphaFoldDB" id="A0A1P8KIX1"/>
<feature type="transmembrane region" description="Helical" evidence="1">
    <location>
        <begin position="870"/>
        <end position="889"/>
    </location>
</feature>
<dbReference type="InterPro" id="IPR027463">
    <property type="entry name" value="AcrB_DN_DC_subdom"/>
</dbReference>
<dbReference type="KEGG" id="alp:LPB137_00890"/>
<reference evidence="2 3" key="1">
    <citation type="submission" date="2017-01" db="EMBL/GenBank/DDBJ databases">
        <title>Genome sequencing of Arcobacter sp. LPB0137.</title>
        <authorList>
            <person name="Lee G.-W."/>
            <person name="Yi H."/>
        </authorList>
    </citation>
    <scope>NUCLEOTIDE SEQUENCE [LARGE SCALE GENOMIC DNA]</scope>
    <source>
        <strain evidence="2 3">LPB0137</strain>
    </source>
</reference>
<feature type="transmembrane region" description="Helical" evidence="1">
    <location>
        <begin position="12"/>
        <end position="31"/>
    </location>
</feature>
<dbReference type="RefSeq" id="WP_076083136.1">
    <property type="nucleotide sequence ID" value="NZ_CP019070.1"/>
</dbReference>
<sequence length="1025" mass="115033">MSNVIEYFLKNSRLNYTLLIFILIMGIFSYIKIPKEMFPTVTLDSIQVSGSYSGASADNLNNFAVIEIENQIDTISGIEEVTSTIRNGSFTIEVELQDGVDKQTVQDEISDAVSSAKQYLPSDMTEPTVSSVQRQKSLLNVSISSQNKTKAQILKIAETIKTKLYQVPSISEIMIFGDSDLQIDFYLDHKKINMYGLQSDSVISALQNLSYIYPVGQIEQVGNHIYLTANNNKFDKKIWENTIIKVNDKKVYLKDIANISIDYPLDETISRLNGKTTVSLNVYKNDEGDSIAVANTIQDILEKYEKSSSDLTIDITRDSSGPVDDRIKTIISNITLGLILVGLAMHVLISTRLSLVIVMGIPFSFILGLLIIEAMGYSLNMISLMAILMSLGIVVDDAIIVSENIQRHLDEGADINDAVLNGAKEMIAPVLIAAFTTIFAFLPMLLISGEFGILMMLVPIVVSVLIFASLIESFIFLPLHAKHLLKRKDKMLDWTKAYNFYESILHKIIHYKKTFLMMFFITVPLITYFLISQSRFQMMPDMVSRNVTLSFKLDESKSLEETDIITKKYEEILLKNSKDLFIKNIDSTVGRFTNVASSSETIENGFTLSLELEDAKEDDFLNRYINPVLNFSFDFEQKSKIRTTSTNEAMEQIRELVTAQTKEDKVVEFNVVTSRIGIVRTDIELKLSSDNKTALLEGINTLKSAISKMKGTKDIADDTQLGDWEYKFSLNNYAMNLGLTDKEIATQITNYFMEKDQGDTFNKDGVINIKTQSVYKDSLDELKHFLIAIDDTKVELSQLVDFKIERNFEKIEKEDGLIQKKVFANVDTKITSANEVIKQLDATIKEIEKSGVTIGFGGEREKSSQMASDMLKAFMVGLFLIFLTLLINFPSFKSAFIILSVIPFTVFGAVLGHFIMGINLNSQSFIGMLGLAGVVINDGIIMLDFLHDTKNRKEFFVKAKQRVRPILITSITTILGLSTLIFFPTGESVMLQPIAISLGFGIAWGTILNLIYVPALYATLFKIKD</sequence>
<dbReference type="InterPro" id="IPR001036">
    <property type="entry name" value="Acrflvin-R"/>
</dbReference>
<keyword evidence="1" id="KW-0812">Transmembrane</keyword>
<dbReference type="Proteomes" id="UP000186074">
    <property type="component" value="Chromosome"/>
</dbReference>
<dbReference type="Gene3D" id="3.30.2090.10">
    <property type="entry name" value="Multidrug efflux transporter AcrB TolC docking domain, DN and DC subdomains"/>
    <property type="match status" value="2"/>
</dbReference>
<feature type="transmembrane region" description="Helical" evidence="1">
    <location>
        <begin position="356"/>
        <end position="375"/>
    </location>
</feature>
<dbReference type="STRING" id="1850254.LPB137_00890"/>
<feature type="transmembrane region" description="Helical" evidence="1">
    <location>
        <begin position="995"/>
        <end position="1020"/>
    </location>
</feature>
<evidence type="ECO:0000256" key="1">
    <source>
        <dbReference type="SAM" id="Phobius"/>
    </source>
</evidence>
<feature type="transmembrane region" description="Helical" evidence="1">
    <location>
        <begin position="514"/>
        <end position="531"/>
    </location>
</feature>
<feature type="transmembrane region" description="Helical" evidence="1">
    <location>
        <begin position="966"/>
        <end position="983"/>
    </location>
</feature>
<feature type="transmembrane region" description="Helical" evidence="1">
    <location>
        <begin position="896"/>
        <end position="918"/>
    </location>
</feature>
<dbReference type="Gene3D" id="3.30.70.1440">
    <property type="entry name" value="Multidrug efflux transporter AcrB pore domain"/>
    <property type="match status" value="1"/>
</dbReference>
<accession>A0A1P8KIX1</accession>
<dbReference type="PRINTS" id="PR00702">
    <property type="entry name" value="ACRIFLAVINRP"/>
</dbReference>
<keyword evidence="3" id="KW-1185">Reference proteome</keyword>
<feature type="transmembrane region" description="Helical" evidence="1">
    <location>
        <begin position="453"/>
        <end position="481"/>
    </location>
</feature>
<feature type="transmembrane region" description="Helical" evidence="1">
    <location>
        <begin position="330"/>
        <end position="349"/>
    </location>
</feature>
<protein>
    <submittedName>
        <fullName evidence="2">Multidrug transporter AcrB</fullName>
    </submittedName>
</protein>
<dbReference type="SUPFAM" id="SSF82866">
    <property type="entry name" value="Multidrug efflux transporter AcrB transmembrane domain"/>
    <property type="match status" value="2"/>
</dbReference>
<proteinExistence type="predicted"/>
<dbReference type="GO" id="GO:0042910">
    <property type="term" value="F:xenobiotic transmembrane transporter activity"/>
    <property type="evidence" value="ECO:0007669"/>
    <property type="project" value="TreeGrafter"/>
</dbReference>
<dbReference type="Gene3D" id="3.30.70.1320">
    <property type="entry name" value="Multidrug efflux transporter AcrB pore domain like"/>
    <property type="match status" value="1"/>
</dbReference>
<dbReference type="PANTHER" id="PTHR32063:SF33">
    <property type="entry name" value="RND SUPERFAMILY EFFLUX PUMP PERMEASE COMPONENT"/>
    <property type="match status" value="1"/>
</dbReference>
<dbReference type="EMBL" id="CP019070">
    <property type="protein sequence ID" value="APW64493.1"/>
    <property type="molecule type" value="Genomic_DNA"/>
</dbReference>
<evidence type="ECO:0000313" key="2">
    <source>
        <dbReference type="EMBL" id="APW64493.1"/>
    </source>
</evidence>
<name>A0A1P8KIX1_9BACT</name>
<dbReference type="OrthoDB" id="8430015at2"/>
<dbReference type="SUPFAM" id="SSF82714">
    <property type="entry name" value="Multidrug efflux transporter AcrB TolC docking domain, DN and DC subdomains"/>
    <property type="match status" value="1"/>
</dbReference>
<feature type="transmembrane region" description="Helical" evidence="1">
    <location>
        <begin position="924"/>
        <end position="946"/>
    </location>
</feature>
<feature type="transmembrane region" description="Helical" evidence="1">
    <location>
        <begin position="426"/>
        <end position="447"/>
    </location>
</feature>
<keyword evidence="1" id="KW-1133">Transmembrane helix</keyword>
<dbReference type="SUPFAM" id="SSF82693">
    <property type="entry name" value="Multidrug efflux transporter AcrB pore domain, PN1, PN2, PC1 and PC2 subdomains"/>
    <property type="match status" value="2"/>
</dbReference>
<keyword evidence="1" id="KW-0472">Membrane</keyword>
<dbReference type="PANTHER" id="PTHR32063">
    <property type="match status" value="1"/>
</dbReference>